<feature type="transmembrane region" description="Helical" evidence="8">
    <location>
        <begin position="346"/>
        <end position="366"/>
    </location>
</feature>
<evidence type="ECO:0000313" key="12">
    <source>
        <dbReference type="Proteomes" id="UP000183788"/>
    </source>
</evidence>
<keyword evidence="13" id="KW-1185">Reference proteome</keyword>
<dbReference type="EMBL" id="CP140154">
    <property type="protein sequence ID" value="WQG90616.1"/>
    <property type="molecule type" value="Genomic_DNA"/>
</dbReference>
<comment type="subcellular location">
    <subcellularLocation>
        <location evidence="1">Cell membrane</location>
        <topology evidence="1">Multi-pass membrane protein</topology>
    </subcellularLocation>
</comment>
<dbReference type="PANTHER" id="PTHR30294:SF29">
    <property type="entry name" value="MULTIDRUG ABC TRANSPORTER PERMEASE YBHS-RELATED"/>
    <property type="match status" value="1"/>
</dbReference>
<evidence type="ECO:0000256" key="7">
    <source>
        <dbReference type="ARBA" id="ARBA00023136"/>
    </source>
</evidence>
<evidence type="ECO:0000256" key="8">
    <source>
        <dbReference type="SAM" id="Phobius"/>
    </source>
</evidence>
<gene>
    <name evidence="10" type="ORF">SAMN05661012_04703</name>
    <name evidence="11" type="ORF">SR876_03845</name>
</gene>
<dbReference type="GO" id="GO:0140359">
    <property type="term" value="F:ABC-type transporter activity"/>
    <property type="evidence" value="ECO:0007669"/>
    <property type="project" value="InterPro"/>
</dbReference>
<name>A0A1K1S3X7_9BACT</name>
<dbReference type="Gene3D" id="3.40.1710.10">
    <property type="entry name" value="abc type-2 transporter like domain"/>
    <property type="match status" value="1"/>
</dbReference>
<feature type="transmembrane region" description="Helical" evidence="8">
    <location>
        <begin position="259"/>
        <end position="279"/>
    </location>
</feature>
<evidence type="ECO:0000256" key="4">
    <source>
        <dbReference type="ARBA" id="ARBA00022475"/>
    </source>
</evidence>
<keyword evidence="6 8" id="KW-1133">Transmembrane helix</keyword>
<keyword evidence="7 8" id="KW-0472">Membrane</keyword>
<keyword evidence="5 8" id="KW-0812">Transmembrane</keyword>
<feature type="transmembrane region" description="Helical" evidence="8">
    <location>
        <begin position="291"/>
        <end position="310"/>
    </location>
</feature>
<proteinExistence type="inferred from homology"/>
<evidence type="ECO:0000256" key="6">
    <source>
        <dbReference type="ARBA" id="ARBA00022989"/>
    </source>
</evidence>
<feature type="domain" description="ABC transmembrane type-2" evidence="9">
    <location>
        <begin position="136"/>
        <end position="371"/>
    </location>
</feature>
<accession>A0A1K1S3X7</accession>
<evidence type="ECO:0000256" key="3">
    <source>
        <dbReference type="ARBA" id="ARBA00022448"/>
    </source>
</evidence>
<dbReference type="PANTHER" id="PTHR30294">
    <property type="entry name" value="MEMBRANE COMPONENT OF ABC TRANSPORTER YHHJ-RELATED"/>
    <property type="match status" value="1"/>
</dbReference>
<dbReference type="Proteomes" id="UP001326715">
    <property type="component" value="Chromosome"/>
</dbReference>
<dbReference type="AlphaFoldDB" id="A0A1K1S3X7"/>
<evidence type="ECO:0000313" key="13">
    <source>
        <dbReference type="Proteomes" id="UP001326715"/>
    </source>
</evidence>
<keyword evidence="3" id="KW-0813">Transport</keyword>
<sequence length="372" mass="42409">MRTIRFLLQKEFRQIFRNRSILIMVLFMPVMQLFILPLAANYEVRNINLAIIDNDHSSYSQKLISKITASGYFRLTGYVFSYKEALHLIEQDKADLLLEIPHGFERNLVRNNHEQLFVAVNAINGTKASLGGVYLSNVIRDDNNEIRLQLVAPARFQSQPTVEIATSNWYNPYLDYHLFMVPGILAVLVTMIGGFLTALNIVKEKEVGTIEQINVTPIKKHHFILGKLIPFWVLGNVVFTLGLIVARVAYGIVPAGNLFLLYSFIWVYLLAVLGFGLLVSTYCDTQQQAMFIMFFFIMIFILMGGLFTSIDSMPDWAQVVTRFNPVSYLIEVMRMIVLKGSGVRDVLPKLGVILCFAFVLNTWAVLNYRKTN</sequence>
<dbReference type="InterPro" id="IPR013525">
    <property type="entry name" value="ABC2_TM"/>
</dbReference>
<comment type="similarity">
    <text evidence="2">Belongs to the ABC-2 integral membrane protein family.</text>
</comment>
<evidence type="ECO:0000256" key="1">
    <source>
        <dbReference type="ARBA" id="ARBA00004651"/>
    </source>
</evidence>
<evidence type="ECO:0000256" key="5">
    <source>
        <dbReference type="ARBA" id="ARBA00022692"/>
    </source>
</evidence>
<dbReference type="GO" id="GO:0005886">
    <property type="term" value="C:plasma membrane"/>
    <property type="evidence" value="ECO:0007669"/>
    <property type="project" value="UniProtKB-SubCell"/>
</dbReference>
<evidence type="ECO:0000313" key="11">
    <source>
        <dbReference type="EMBL" id="WQG90616.1"/>
    </source>
</evidence>
<reference evidence="11 13" key="2">
    <citation type="submission" date="2023-11" db="EMBL/GenBank/DDBJ databases">
        <title>MicrobeMod: A computational toolkit for identifying prokaryotic methylation and restriction-modification with nanopore sequencing.</title>
        <authorList>
            <person name="Crits-Christoph A."/>
            <person name="Kang S.C."/>
            <person name="Lee H."/>
            <person name="Ostrov N."/>
        </authorList>
    </citation>
    <scope>NUCLEOTIDE SEQUENCE [LARGE SCALE GENOMIC DNA]</scope>
    <source>
        <strain evidence="11 13">ATCC 23090</strain>
    </source>
</reference>
<feature type="transmembrane region" description="Helical" evidence="8">
    <location>
        <begin position="21"/>
        <end position="40"/>
    </location>
</feature>
<evidence type="ECO:0000259" key="9">
    <source>
        <dbReference type="PROSITE" id="PS51012"/>
    </source>
</evidence>
<dbReference type="RefSeq" id="WP_072363670.1">
    <property type="nucleotide sequence ID" value="NZ_CBHWAX010000100.1"/>
</dbReference>
<dbReference type="Proteomes" id="UP000183788">
    <property type="component" value="Unassembled WGS sequence"/>
</dbReference>
<keyword evidence="4" id="KW-1003">Cell membrane</keyword>
<evidence type="ECO:0000256" key="2">
    <source>
        <dbReference type="ARBA" id="ARBA00007783"/>
    </source>
</evidence>
<evidence type="ECO:0000313" key="10">
    <source>
        <dbReference type="EMBL" id="SFW79022.1"/>
    </source>
</evidence>
<dbReference type="PROSITE" id="PS51012">
    <property type="entry name" value="ABC_TM2"/>
    <property type="match status" value="1"/>
</dbReference>
<dbReference type="InterPro" id="IPR047817">
    <property type="entry name" value="ABC2_TM_bact-type"/>
</dbReference>
<protein>
    <submittedName>
        <fullName evidence="11">ABC transporter permease</fullName>
    </submittedName>
    <submittedName>
        <fullName evidence="10">ABC-2 type transport system permease protein</fullName>
    </submittedName>
</protein>
<feature type="transmembrane region" description="Helical" evidence="8">
    <location>
        <begin position="229"/>
        <end position="253"/>
    </location>
</feature>
<dbReference type="InterPro" id="IPR051449">
    <property type="entry name" value="ABC-2_transporter_component"/>
</dbReference>
<dbReference type="OrthoDB" id="9808686at2"/>
<feature type="transmembrane region" description="Helical" evidence="8">
    <location>
        <begin position="176"/>
        <end position="202"/>
    </location>
</feature>
<dbReference type="Pfam" id="PF12698">
    <property type="entry name" value="ABC2_membrane_3"/>
    <property type="match status" value="1"/>
</dbReference>
<reference evidence="10 12" key="1">
    <citation type="submission" date="2016-11" db="EMBL/GenBank/DDBJ databases">
        <authorList>
            <person name="Jaros S."/>
            <person name="Januszkiewicz K."/>
            <person name="Wedrychowicz H."/>
        </authorList>
    </citation>
    <scope>NUCLEOTIDE SEQUENCE [LARGE SCALE GENOMIC DNA]</scope>
    <source>
        <strain evidence="10 12">DSM 784</strain>
    </source>
</reference>
<dbReference type="EMBL" id="FPIZ01000017">
    <property type="protein sequence ID" value="SFW79022.1"/>
    <property type="molecule type" value="Genomic_DNA"/>
</dbReference>
<organism evidence="10 12">
    <name type="scientific">Chitinophaga sancti</name>
    <dbReference type="NCBI Taxonomy" id="1004"/>
    <lineage>
        <taxon>Bacteria</taxon>
        <taxon>Pseudomonadati</taxon>
        <taxon>Bacteroidota</taxon>
        <taxon>Chitinophagia</taxon>
        <taxon>Chitinophagales</taxon>
        <taxon>Chitinophagaceae</taxon>
        <taxon>Chitinophaga</taxon>
    </lineage>
</organism>
<dbReference type="STRING" id="1004.SAMN05661012_04703"/>